<name>A0ABX2KIS5_9PROT</name>
<accession>A0ABX2KIS5</accession>
<proteinExistence type="predicted"/>
<evidence type="ECO:0000313" key="2">
    <source>
        <dbReference type="Proteomes" id="UP000605086"/>
    </source>
</evidence>
<reference evidence="1 2" key="1">
    <citation type="submission" date="2019-10" db="EMBL/GenBank/DDBJ databases">
        <title>Genome sequence of Azospirillum melinis.</title>
        <authorList>
            <person name="Ambrosini A."/>
            <person name="Sant'Anna F.H."/>
            <person name="Cassan F.D."/>
            <person name="Souza E.M."/>
            <person name="Passaglia L.M.P."/>
        </authorList>
    </citation>
    <scope>NUCLEOTIDE SEQUENCE [LARGE SCALE GENOMIC DNA]</scope>
    <source>
        <strain evidence="1 2">TMCY0552</strain>
    </source>
</reference>
<comment type="caution">
    <text evidence="1">The sequence shown here is derived from an EMBL/GenBank/DDBJ whole genome shotgun (WGS) entry which is preliminary data.</text>
</comment>
<organism evidence="1 2">
    <name type="scientific">Azospirillum melinis</name>
    <dbReference type="NCBI Taxonomy" id="328839"/>
    <lineage>
        <taxon>Bacteria</taxon>
        <taxon>Pseudomonadati</taxon>
        <taxon>Pseudomonadota</taxon>
        <taxon>Alphaproteobacteria</taxon>
        <taxon>Rhodospirillales</taxon>
        <taxon>Azospirillaceae</taxon>
        <taxon>Azospirillum</taxon>
    </lineage>
</organism>
<dbReference type="NCBIfam" id="TIGR03187">
    <property type="entry name" value="DGQHR"/>
    <property type="match status" value="1"/>
</dbReference>
<gene>
    <name evidence="1" type="ORF">GBZ48_30210</name>
</gene>
<dbReference type="EMBL" id="WHOS01000065">
    <property type="protein sequence ID" value="NUB03498.1"/>
    <property type="molecule type" value="Genomic_DNA"/>
</dbReference>
<dbReference type="RefSeq" id="WP_174474397.1">
    <property type="nucleotide sequence ID" value="NZ_JAGINN010000005.1"/>
</dbReference>
<dbReference type="InterPro" id="IPR017601">
    <property type="entry name" value="DGQHR-contain_dom"/>
</dbReference>
<dbReference type="Proteomes" id="UP000605086">
    <property type="component" value="Unassembled WGS sequence"/>
</dbReference>
<keyword evidence="2" id="KW-1185">Reference proteome</keyword>
<evidence type="ECO:0000313" key="1">
    <source>
        <dbReference type="EMBL" id="NUB03498.1"/>
    </source>
</evidence>
<sequence length="502" mass="55925">MNENLKAWYTKEQLELAASISLGDKPIVDKIKELFEGLGDPLLAKEEVSQLLGINIQQQDLEEALASLVHSGALERSKITNRPLDSDGTILYRLKDFPWSELTILATEAELSDKTKRYQFTCDGRLIRSFAKVDRLDALSGQGNQRAEIERHVRQISEGITDGVQIPNSILIVFSADHFADDDTDQPPASFIKMRPLSDVIETAHPSANGSVAQRLRTVEIKIPYRAAAFDDEKNCLLVDGQQRTAALSLVDVDSVPEYYLSVNAVVADPDEAKRIFQVANSTVKISTEFSRALLATMEEAPGYLRKERTKAIAVKHLSIDDNDSPFFGLAQHPGVKSDKRPPIAFNSLFQVVSIFAESALPVDEDATKLAEVISKSFQIVRSVWKESWGLRPNQSRLMHGAGLRSVSSLLVNHLEANYKIYEYDLTKQAVWDDLRASLNRLATRIQWTPEQALNGTAVQKKTYLEEIANRQNTNQDIAALTALLLKESTHLDKEASKAAKK</sequence>
<protein>
    <submittedName>
        <fullName evidence="1">DGQHR domain-containing protein</fullName>
    </submittedName>
</protein>